<keyword evidence="1" id="KW-0813">Transport</keyword>
<protein>
    <recommendedName>
        <fullName evidence="4">Secretin/TonB short N-terminal domain-containing protein</fullName>
    </recommendedName>
</protein>
<accession>A0A2Z4IQ83</accession>
<dbReference type="AlphaFoldDB" id="A0A2Z4IQ83"/>
<evidence type="ECO:0000259" key="4">
    <source>
        <dbReference type="Pfam" id="PF07660"/>
    </source>
</evidence>
<dbReference type="Proteomes" id="UP000248688">
    <property type="component" value="Chromosome"/>
</dbReference>
<dbReference type="Gene3D" id="3.55.50.30">
    <property type="match status" value="1"/>
</dbReference>
<name>A0A2Z4IQ83_9BACT</name>
<evidence type="ECO:0000313" key="5">
    <source>
        <dbReference type="EMBL" id="AWW32706.1"/>
    </source>
</evidence>
<keyword evidence="6" id="KW-1185">Reference proteome</keyword>
<dbReference type="OrthoDB" id="5505971at2"/>
<evidence type="ECO:0000256" key="2">
    <source>
        <dbReference type="ARBA" id="ARBA00023136"/>
    </source>
</evidence>
<keyword evidence="2" id="KW-0472">Membrane</keyword>
<evidence type="ECO:0000313" key="6">
    <source>
        <dbReference type="Proteomes" id="UP000248688"/>
    </source>
</evidence>
<reference evidence="5 6" key="1">
    <citation type="submission" date="2018-06" db="EMBL/GenBank/DDBJ databases">
        <title>Echinicola strongylocentroti sp. nov., isolated from a sea urchin Strongylocentrotus intermedius.</title>
        <authorList>
            <person name="Bae S.S."/>
        </authorList>
    </citation>
    <scope>NUCLEOTIDE SEQUENCE [LARGE SCALE GENOMIC DNA]</scope>
    <source>
        <strain evidence="5 6">MEBiC08714</strain>
    </source>
</reference>
<dbReference type="Pfam" id="PF07660">
    <property type="entry name" value="STN"/>
    <property type="match status" value="1"/>
</dbReference>
<sequence>MRQHLPAMRMIVKLVTVHNQTLKSMKNSPNEQRLKKPLFIISLKYKLVLLLMAVTVFRLYAKDNYAQKIQITLEVSNTSVGRIIDRIESTTDFHFVYKTKDVDLDRKLSLHVQDENIQTVLERMFKSSLTAYKVKGTHIILKKRLAKPQLPEVKGAS</sequence>
<proteinExistence type="predicted"/>
<dbReference type="EMBL" id="CP030041">
    <property type="protein sequence ID" value="AWW32706.1"/>
    <property type="molecule type" value="Genomic_DNA"/>
</dbReference>
<evidence type="ECO:0000256" key="1">
    <source>
        <dbReference type="ARBA" id="ARBA00022448"/>
    </source>
</evidence>
<dbReference type="KEGG" id="est:DN752_22585"/>
<dbReference type="GO" id="GO:0019867">
    <property type="term" value="C:outer membrane"/>
    <property type="evidence" value="ECO:0007669"/>
    <property type="project" value="InterPro"/>
</dbReference>
<organism evidence="5 6">
    <name type="scientific">Echinicola strongylocentroti</name>
    <dbReference type="NCBI Taxonomy" id="1795355"/>
    <lineage>
        <taxon>Bacteria</taxon>
        <taxon>Pseudomonadati</taxon>
        <taxon>Bacteroidota</taxon>
        <taxon>Cytophagia</taxon>
        <taxon>Cytophagales</taxon>
        <taxon>Cyclobacteriaceae</taxon>
        <taxon>Echinicola</taxon>
    </lineage>
</organism>
<dbReference type="InterPro" id="IPR011662">
    <property type="entry name" value="Secretin/TonB_short_N"/>
</dbReference>
<evidence type="ECO:0000256" key="3">
    <source>
        <dbReference type="ARBA" id="ARBA00023237"/>
    </source>
</evidence>
<feature type="domain" description="Secretin/TonB short N-terminal" evidence="4">
    <location>
        <begin position="93"/>
        <end position="143"/>
    </location>
</feature>
<keyword evidence="3" id="KW-0998">Cell outer membrane</keyword>
<gene>
    <name evidence="5" type="ORF">DN752_22585</name>
</gene>